<reference evidence="1" key="1">
    <citation type="submission" date="2021-10" db="EMBL/GenBank/DDBJ databases">
        <title>Tropical sea cucumber genome reveals ecological adaptation and Cuvierian tubules defense mechanism.</title>
        <authorList>
            <person name="Chen T."/>
        </authorList>
    </citation>
    <scope>NUCLEOTIDE SEQUENCE</scope>
    <source>
        <strain evidence="1">Nanhai2018</strain>
        <tissue evidence="1">Muscle</tissue>
    </source>
</reference>
<gene>
    <name evidence="1" type="ORF">HOLleu_01543</name>
</gene>
<evidence type="ECO:0000313" key="2">
    <source>
        <dbReference type="Proteomes" id="UP001152320"/>
    </source>
</evidence>
<accession>A0A9Q1HKX0</accession>
<name>A0A9Q1HKX0_HOLLE</name>
<organism evidence="1 2">
    <name type="scientific">Holothuria leucospilota</name>
    <name type="common">Black long sea cucumber</name>
    <name type="synonym">Mertensiothuria leucospilota</name>
    <dbReference type="NCBI Taxonomy" id="206669"/>
    <lineage>
        <taxon>Eukaryota</taxon>
        <taxon>Metazoa</taxon>
        <taxon>Echinodermata</taxon>
        <taxon>Eleutherozoa</taxon>
        <taxon>Echinozoa</taxon>
        <taxon>Holothuroidea</taxon>
        <taxon>Aspidochirotacea</taxon>
        <taxon>Aspidochirotida</taxon>
        <taxon>Holothuriidae</taxon>
        <taxon>Holothuria</taxon>
    </lineage>
</organism>
<dbReference type="OrthoDB" id="5376140at2759"/>
<proteinExistence type="predicted"/>
<comment type="caution">
    <text evidence="1">The sequence shown here is derived from an EMBL/GenBank/DDBJ whole genome shotgun (WGS) entry which is preliminary data.</text>
</comment>
<dbReference type="Proteomes" id="UP001152320">
    <property type="component" value="Chromosome 1"/>
</dbReference>
<protein>
    <submittedName>
        <fullName evidence="1">Uncharacterized protein</fullName>
    </submittedName>
</protein>
<keyword evidence="2" id="KW-1185">Reference proteome</keyword>
<dbReference type="EMBL" id="JAIZAY010000001">
    <property type="protein sequence ID" value="KAJ8049006.1"/>
    <property type="molecule type" value="Genomic_DNA"/>
</dbReference>
<dbReference type="PANTHER" id="PTHR33480:SF1">
    <property type="entry name" value="TYR RECOMBINASE DOMAIN-CONTAINING PROTEIN"/>
    <property type="match status" value="1"/>
</dbReference>
<dbReference type="PANTHER" id="PTHR33480">
    <property type="entry name" value="SET DOMAIN-CONTAINING PROTEIN-RELATED"/>
    <property type="match status" value="1"/>
</dbReference>
<sequence length="173" mass="19796">MNVWYDIAKGSCSFMIWEDGISHHAHRSLSEGRRNNRKTLPLTEDVVKLTKRLQNEVKERKQNLLSAVSTNDFGNVSYLWVGLAEVLLTQLVVFNRKRPGEVSRIILDDYRKCSSGEDSIVDSALSKWEVALCKCLWRVEIVGKRWKTVVVLLTATMKEAMDTLVENREVADV</sequence>
<dbReference type="AlphaFoldDB" id="A0A9Q1HKX0"/>
<evidence type="ECO:0000313" key="1">
    <source>
        <dbReference type="EMBL" id="KAJ8049006.1"/>
    </source>
</evidence>